<accession>A0A1K1LGU4</accession>
<name>A0A1K1LGU4_9BACT</name>
<dbReference type="InterPro" id="IPR032466">
    <property type="entry name" value="Metal_Hydrolase"/>
</dbReference>
<keyword evidence="3" id="KW-0378">Hydrolase</keyword>
<dbReference type="Pfam" id="PF01979">
    <property type="entry name" value="Amidohydro_1"/>
    <property type="match status" value="1"/>
</dbReference>
<dbReference type="InterPro" id="IPR050378">
    <property type="entry name" value="Metallo-dep_Hydrolases_sf"/>
</dbReference>
<dbReference type="AlphaFoldDB" id="A0A1K1LGU4"/>
<feature type="domain" description="Amidohydrolase-related" evidence="2">
    <location>
        <begin position="320"/>
        <end position="398"/>
    </location>
</feature>
<dbReference type="Proteomes" id="UP000186323">
    <property type="component" value="Chromosome I"/>
</dbReference>
<dbReference type="KEGG" id="dpg:DESPIGER_2107"/>
<dbReference type="GO" id="GO:0004157">
    <property type="term" value="F:dihydropyrimidinase activity"/>
    <property type="evidence" value="ECO:0007669"/>
    <property type="project" value="UniProtKB-EC"/>
</dbReference>
<protein>
    <submittedName>
        <fullName evidence="3">D-hydantoinase</fullName>
        <ecNumber evidence="3">3.5.2.2</ecNumber>
    </submittedName>
</protein>
<keyword evidence="4" id="KW-1185">Reference proteome</keyword>
<dbReference type="RefSeq" id="WP_072336319.1">
    <property type="nucleotide sequence ID" value="NZ_CALJDE010000021.1"/>
</dbReference>
<dbReference type="PANTHER" id="PTHR11647:SF1">
    <property type="entry name" value="COLLAPSIN RESPONSE MEDIATOR PROTEIN"/>
    <property type="match status" value="1"/>
</dbReference>
<dbReference type="Gene3D" id="3.20.20.140">
    <property type="entry name" value="Metal-dependent hydrolases"/>
    <property type="match status" value="2"/>
</dbReference>
<dbReference type="EMBL" id="LT630450">
    <property type="protein sequence ID" value="SFV73929.1"/>
    <property type="molecule type" value="Genomic_DNA"/>
</dbReference>
<dbReference type="SUPFAM" id="SSF51556">
    <property type="entry name" value="Metallo-dependent hydrolases"/>
    <property type="match status" value="1"/>
</dbReference>
<dbReference type="InterPro" id="IPR011059">
    <property type="entry name" value="Metal-dep_hydrolase_composite"/>
</dbReference>
<reference evidence="4" key="1">
    <citation type="submission" date="2016-10" db="EMBL/GenBank/DDBJ databases">
        <authorList>
            <person name="Wegmann U."/>
        </authorList>
    </citation>
    <scope>NUCLEOTIDE SEQUENCE [LARGE SCALE GENOMIC DNA]</scope>
</reference>
<evidence type="ECO:0000256" key="1">
    <source>
        <dbReference type="ARBA" id="ARBA00001947"/>
    </source>
</evidence>
<dbReference type="SUPFAM" id="SSF51338">
    <property type="entry name" value="Composite domain of metallo-dependent hydrolases"/>
    <property type="match status" value="1"/>
</dbReference>
<dbReference type="EC" id="3.5.2.2" evidence="3"/>
<gene>
    <name evidence="3" type="ORF">DESPIGER_2107</name>
</gene>
<evidence type="ECO:0000259" key="2">
    <source>
        <dbReference type="Pfam" id="PF01979"/>
    </source>
</evidence>
<comment type="cofactor">
    <cofactor evidence="1">
        <name>Zn(2+)</name>
        <dbReference type="ChEBI" id="CHEBI:29105"/>
    </cofactor>
</comment>
<dbReference type="Gene3D" id="2.30.40.10">
    <property type="entry name" value="Urease, subunit C, domain 1"/>
    <property type="match status" value="2"/>
</dbReference>
<sequence>MRTLVQGGLVVRHDGVRKADVLLEDERIVEVGEGLSASGACVVDATDCYVLPGGVDAQVRPAGAGLGGLARAALMGGTTSLGVLPPCDGSAPVTDGLPVDVVVHADAAGELPDAAACAAFPASLLTAADACMRLRDLRARDMLPLAACGLEPVGRGMRARLEAEGQRDVQVWPQVFPAYAEETAVRLALTLAHAAESPLCLGPVSSARALTALSGGHGCGRVHACTAPRYLLLDAASYGEGAAEGLKYVCMPPLRAPRDGRLLWDALARGLLDHVVSAHDEVSYARKWATGRESVFACPQGMPGVETRLPLLFSEGVRKSRLTLPRFVDVACTTPARLLGLGGRKGRLDAGFDADVVVLDPACRRELSARELHQGDYTPYEGLEVQGWPRHVWARGRRMVTDGAWSGPEQGGTGPAA</sequence>
<dbReference type="InterPro" id="IPR006680">
    <property type="entry name" value="Amidohydro-rel"/>
</dbReference>
<dbReference type="OrthoDB" id="9803027at2"/>
<dbReference type="GO" id="GO:0005829">
    <property type="term" value="C:cytosol"/>
    <property type="evidence" value="ECO:0007669"/>
    <property type="project" value="TreeGrafter"/>
</dbReference>
<dbReference type="PANTHER" id="PTHR11647">
    <property type="entry name" value="HYDRANTOINASE/DIHYDROPYRIMIDINASE FAMILY MEMBER"/>
    <property type="match status" value="1"/>
</dbReference>
<evidence type="ECO:0000313" key="4">
    <source>
        <dbReference type="Proteomes" id="UP000186323"/>
    </source>
</evidence>
<evidence type="ECO:0000313" key="3">
    <source>
        <dbReference type="EMBL" id="SFV73929.1"/>
    </source>
</evidence>
<organism evidence="3 4">
    <name type="scientific">Desulfovibrio piger</name>
    <dbReference type="NCBI Taxonomy" id="901"/>
    <lineage>
        <taxon>Bacteria</taxon>
        <taxon>Pseudomonadati</taxon>
        <taxon>Thermodesulfobacteriota</taxon>
        <taxon>Desulfovibrionia</taxon>
        <taxon>Desulfovibrionales</taxon>
        <taxon>Desulfovibrionaceae</taxon>
        <taxon>Desulfovibrio</taxon>
    </lineage>
</organism>
<proteinExistence type="predicted"/>